<dbReference type="Proteomes" id="UP001209318">
    <property type="component" value="Unassembled WGS sequence"/>
</dbReference>
<dbReference type="PANTHER" id="PTHR37302">
    <property type="entry name" value="SLR1116 PROTEIN"/>
    <property type="match status" value="1"/>
</dbReference>
<evidence type="ECO:0000313" key="5">
    <source>
        <dbReference type="Proteomes" id="UP001209318"/>
    </source>
</evidence>
<evidence type="ECO:0000256" key="2">
    <source>
        <dbReference type="ARBA" id="ARBA00022723"/>
    </source>
</evidence>
<dbReference type="Gene3D" id="1.20.120.450">
    <property type="entry name" value="dinb family like domain"/>
    <property type="match status" value="1"/>
</dbReference>
<dbReference type="RefSeq" id="WP_263074124.1">
    <property type="nucleotide sequence ID" value="NZ_JAOUSF010000005.1"/>
</dbReference>
<reference evidence="4" key="1">
    <citation type="submission" date="2022-10" db="EMBL/GenBank/DDBJ databases">
        <title>Description of Fervidibacillus gen. nov. in the family Fervidibacillaceae fam. nov. with two species, Fervidibacillus albus sp. nov., and Fervidibacillus halotolerans sp. nov., isolated from tidal flat sediments.</title>
        <authorList>
            <person name="Kwon K.K."/>
            <person name="Yang S.-H."/>
        </authorList>
    </citation>
    <scope>NUCLEOTIDE SEQUENCE</scope>
    <source>
        <strain evidence="4">JCM 19140</strain>
    </source>
</reference>
<dbReference type="InterPro" id="IPR034660">
    <property type="entry name" value="DinB/YfiT-like"/>
</dbReference>
<sequence length="149" mass="17757">MKTIELMFDHLYWANQSMLSALIALDNIPLEALRIYSHLLLAEKVWYNRLQKNDRTNTPIWSDLSIAQCAKLMEENTNNYRYYITNLTQTDLHQLITYRNSKQEEFTTSIHDILTHVALHGQYHRGQINKLLRIYNEEPINVDFITFVR</sequence>
<keyword evidence="5" id="KW-1185">Reference proteome</keyword>
<dbReference type="Pfam" id="PF05163">
    <property type="entry name" value="DinB"/>
    <property type="match status" value="1"/>
</dbReference>
<evidence type="ECO:0000313" key="4">
    <source>
        <dbReference type="EMBL" id="MCU9614803.1"/>
    </source>
</evidence>
<organism evidence="4 5">
    <name type="scientific">Perspicuibacillus lycopersici</name>
    <dbReference type="NCBI Taxonomy" id="1325689"/>
    <lineage>
        <taxon>Bacteria</taxon>
        <taxon>Bacillati</taxon>
        <taxon>Bacillota</taxon>
        <taxon>Bacilli</taxon>
        <taxon>Bacillales</taxon>
        <taxon>Bacillaceae</taxon>
        <taxon>Perspicuibacillus</taxon>
    </lineage>
</organism>
<accession>A0AAE3LTZ5</accession>
<keyword evidence="2 3" id="KW-0479">Metal-binding</keyword>
<evidence type="ECO:0000256" key="1">
    <source>
        <dbReference type="ARBA" id="ARBA00008635"/>
    </source>
</evidence>
<feature type="binding site" evidence="3">
    <location>
        <position position="38"/>
    </location>
    <ligand>
        <name>a divalent metal cation</name>
        <dbReference type="ChEBI" id="CHEBI:60240"/>
    </ligand>
</feature>
<dbReference type="EMBL" id="JAOUSF010000005">
    <property type="protein sequence ID" value="MCU9614803.1"/>
    <property type="molecule type" value="Genomic_DNA"/>
</dbReference>
<feature type="binding site" evidence="3">
    <location>
        <position position="124"/>
    </location>
    <ligand>
        <name>a divalent metal cation</name>
        <dbReference type="ChEBI" id="CHEBI:60240"/>
    </ligand>
</feature>
<dbReference type="InterPro" id="IPR007837">
    <property type="entry name" value="DinB"/>
</dbReference>
<comment type="caution">
    <text evidence="4">The sequence shown here is derived from an EMBL/GenBank/DDBJ whole genome shotgun (WGS) entry which is preliminary data.</text>
</comment>
<protein>
    <submittedName>
        <fullName evidence="4">DinB family protein</fullName>
    </submittedName>
</protein>
<evidence type="ECO:0000256" key="3">
    <source>
        <dbReference type="PIRSR" id="PIRSR607837-1"/>
    </source>
</evidence>
<name>A0AAE3LTZ5_9BACI</name>
<feature type="binding site" evidence="3">
    <location>
        <position position="120"/>
    </location>
    <ligand>
        <name>a divalent metal cation</name>
        <dbReference type="ChEBI" id="CHEBI:60240"/>
    </ligand>
</feature>
<proteinExistence type="inferred from homology"/>
<gene>
    <name evidence="4" type="ORF">OEV98_14765</name>
</gene>
<comment type="similarity">
    <text evidence="1">Belongs to the DinB family.</text>
</comment>
<dbReference type="GO" id="GO:0046872">
    <property type="term" value="F:metal ion binding"/>
    <property type="evidence" value="ECO:0007669"/>
    <property type="project" value="UniProtKB-KW"/>
</dbReference>
<dbReference type="PANTHER" id="PTHR37302:SF3">
    <property type="entry name" value="DAMAGE-INDUCIBLE PROTEIN DINB"/>
    <property type="match status" value="1"/>
</dbReference>
<dbReference type="SUPFAM" id="SSF109854">
    <property type="entry name" value="DinB/YfiT-like putative metalloenzymes"/>
    <property type="match status" value="1"/>
</dbReference>
<dbReference type="AlphaFoldDB" id="A0AAE3LTZ5"/>